<proteinExistence type="predicted"/>
<dbReference type="AlphaFoldDB" id="A0A833RFR1"/>
<dbReference type="Gene3D" id="1.25.10.10">
    <property type="entry name" value="Leucine-rich Repeat Variant"/>
    <property type="match status" value="2"/>
</dbReference>
<feature type="compositionally biased region" description="Low complexity" evidence="3">
    <location>
        <begin position="7"/>
        <end position="28"/>
    </location>
</feature>
<evidence type="ECO:0000256" key="1">
    <source>
        <dbReference type="ARBA" id="ARBA00022786"/>
    </source>
</evidence>
<sequence length="371" mass="40290">MELDMNSTSSSSRISSFPCQQPKKTPPTTHHDFLDEQSLVDLLSHGLPSDQEAALVSVRHATRSNNPDLRITMCTPTLLSCLCPMILSGTASLRTNAIAIVVNLSLEPPNRTRIIKSGILNLLIGLLKNGAGGDITTDAKGLAVAAIHSVSVEEKTRTTIGALGAVLPLMEVFSRRDEEKVARQDAGMAIYYLTFSADNRGRVVKANGAVKRIVQVLKRDQDEDIKSVGMRIACNLARCEDGRSALMEADGVAIMVGLIQPKSVQDMVYMAAATIYGMSKGKSMRFRCMAKSANAEEVLIRVSEEGSGPVREMAKRTLQAIRGDGEEEEREEWYEYAGSRGAGGLAISEPMKRRQGSYNGNTAVSQPNWMQ</sequence>
<feature type="compositionally biased region" description="Polar residues" evidence="3">
    <location>
        <begin position="356"/>
        <end position="371"/>
    </location>
</feature>
<feature type="repeat" description="ARM" evidence="2">
    <location>
        <begin position="208"/>
        <end position="251"/>
    </location>
</feature>
<name>A0A833RFR1_9POAL</name>
<evidence type="ECO:0000313" key="5">
    <source>
        <dbReference type="Proteomes" id="UP000623129"/>
    </source>
</evidence>
<dbReference type="SUPFAM" id="SSF48371">
    <property type="entry name" value="ARM repeat"/>
    <property type="match status" value="1"/>
</dbReference>
<protein>
    <submittedName>
        <fullName evidence="4">U-box domain-containing protein 41-like protein</fullName>
    </submittedName>
</protein>
<evidence type="ECO:0000256" key="2">
    <source>
        <dbReference type="PROSITE-ProRule" id="PRU00259"/>
    </source>
</evidence>
<evidence type="ECO:0000256" key="3">
    <source>
        <dbReference type="SAM" id="MobiDB-lite"/>
    </source>
</evidence>
<organism evidence="4 5">
    <name type="scientific">Carex littledalei</name>
    <dbReference type="NCBI Taxonomy" id="544730"/>
    <lineage>
        <taxon>Eukaryota</taxon>
        <taxon>Viridiplantae</taxon>
        <taxon>Streptophyta</taxon>
        <taxon>Embryophyta</taxon>
        <taxon>Tracheophyta</taxon>
        <taxon>Spermatophyta</taxon>
        <taxon>Magnoliopsida</taxon>
        <taxon>Liliopsida</taxon>
        <taxon>Poales</taxon>
        <taxon>Cyperaceae</taxon>
        <taxon>Cyperoideae</taxon>
        <taxon>Cariceae</taxon>
        <taxon>Carex</taxon>
        <taxon>Carex subgen. Euthyceras</taxon>
    </lineage>
</organism>
<dbReference type="OrthoDB" id="642754at2759"/>
<dbReference type="InterPro" id="IPR016024">
    <property type="entry name" value="ARM-type_fold"/>
</dbReference>
<feature type="region of interest" description="Disordered" evidence="3">
    <location>
        <begin position="348"/>
        <end position="371"/>
    </location>
</feature>
<keyword evidence="5" id="KW-1185">Reference proteome</keyword>
<dbReference type="PROSITE" id="PS50176">
    <property type="entry name" value="ARM_REPEAT"/>
    <property type="match status" value="1"/>
</dbReference>
<dbReference type="PANTHER" id="PTHR23315">
    <property type="entry name" value="U BOX DOMAIN-CONTAINING"/>
    <property type="match status" value="1"/>
</dbReference>
<dbReference type="PANTHER" id="PTHR23315:SF339">
    <property type="entry name" value="U-BOX DOMAIN-CONTAINING PROTEIN 40"/>
    <property type="match status" value="1"/>
</dbReference>
<dbReference type="Proteomes" id="UP000623129">
    <property type="component" value="Unassembled WGS sequence"/>
</dbReference>
<keyword evidence="1" id="KW-0833">Ubl conjugation pathway</keyword>
<dbReference type="InterPro" id="IPR011989">
    <property type="entry name" value="ARM-like"/>
</dbReference>
<reference evidence="4" key="1">
    <citation type="submission" date="2020-01" db="EMBL/GenBank/DDBJ databases">
        <title>Genome sequence of Kobresia littledalei, the first chromosome-level genome in the family Cyperaceae.</title>
        <authorList>
            <person name="Qu G."/>
        </authorList>
    </citation>
    <scope>NUCLEOTIDE SEQUENCE</scope>
    <source>
        <strain evidence="4">C.B.Clarke</strain>
        <tissue evidence="4">Leaf</tissue>
    </source>
</reference>
<comment type="caution">
    <text evidence="4">The sequence shown here is derived from an EMBL/GenBank/DDBJ whole genome shotgun (WGS) entry which is preliminary data.</text>
</comment>
<dbReference type="InterPro" id="IPR000225">
    <property type="entry name" value="Armadillo"/>
</dbReference>
<accession>A0A833RFR1</accession>
<feature type="region of interest" description="Disordered" evidence="3">
    <location>
        <begin position="1"/>
        <end position="31"/>
    </location>
</feature>
<dbReference type="EMBL" id="SWLB01000005">
    <property type="protein sequence ID" value="KAF3338242.1"/>
    <property type="molecule type" value="Genomic_DNA"/>
</dbReference>
<gene>
    <name evidence="4" type="ORF">FCM35_KLT17079</name>
</gene>
<evidence type="ECO:0000313" key="4">
    <source>
        <dbReference type="EMBL" id="KAF3338242.1"/>
    </source>
</evidence>